<evidence type="ECO:0000313" key="1">
    <source>
        <dbReference type="EMBL" id="RRT84838.1"/>
    </source>
</evidence>
<dbReference type="AlphaFoldDB" id="A0A427B8P3"/>
<organism evidence="1 2">
    <name type="scientific">Ensete ventricosum</name>
    <name type="common">Abyssinian banana</name>
    <name type="synonym">Musa ensete</name>
    <dbReference type="NCBI Taxonomy" id="4639"/>
    <lineage>
        <taxon>Eukaryota</taxon>
        <taxon>Viridiplantae</taxon>
        <taxon>Streptophyta</taxon>
        <taxon>Embryophyta</taxon>
        <taxon>Tracheophyta</taxon>
        <taxon>Spermatophyta</taxon>
        <taxon>Magnoliopsida</taxon>
        <taxon>Liliopsida</taxon>
        <taxon>Zingiberales</taxon>
        <taxon>Musaceae</taxon>
        <taxon>Ensete</taxon>
    </lineage>
</organism>
<accession>A0A427B8P3</accession>
<protein>
    <submittedName>
        <fullName evidence="1">Uncharacterized protein</fullName>
    </submittedName>
</protein>
<comment type="caution">
    <text evidence="1">The sequence shown here is derived from an EMBL/GenBank/DDBJ whole genome shotgun (WGS) entry which is preliminary data.</text>
</comment>
<proteinExistence type="predicted"/>
<evidence type="ECO:0000313" key="2">
    <source>
        <dbReference type="Proteomes" id="UP000287651"/>
    </source>
</evidence>
<dbReference type="EMBL" id="AMZH03000224">
    <property type="protein sequence ID" value="RRT84838.1"/>
    <property type="molecule type" value="Genomic_DNA"/>
</dbReference>
<reference evidence="1 2" key="1">
    <citation type="journal article" date="2014" name="Agronomy (Basel)">
        <title>A Draft Genome Sequence for Ensete ventricosum, the Drought-Tolerant Tree Against Hunger.</title>
        <authorList>
            <person name="Harrison J."/>
            <person name="Moore K.A."/>
            <person name="Paszkiewicz K."/>
            <person name="Jones T."/>
            <person name="Grant M."/>
            <person name="Ambacheew D."/>
            <person name="Muzemil S."/>
            <person name="Studholme D.J."/>
        </authorList>
    </citation>
    <scope>NUCLEOTIDE SEQUENCE [LARGE SCALE GENOMIC DNA]</scope>
</reference>
<name>A0A427B8P3_ENSVE</name>
<dbReference type="Proteomes" id="UP000287651">
    <property type="component" value="Unassembled WGS sequence"/>
</dbReference>
<sequence>MGDGSPTEDKYRRRLKRSKIYRVLPRHEHTVMKLHVDHAWRDREDTKKNWSSKLIYGDRTMHRHFGKME</sequence>
<gene>
    <name evidence="1" type="ORF">B296_00011186</name>
</gene>